<dbReference type="AlphaFoldDB" id="A0A814QBX2"/>
<protein>
    <submittedName>
        <fullName evidence="3">Uncharacterized protein</fullName>
    </submittedName>
</protein>
<reference evidence="3" key="1">
    <citation type="submission" date="2021-02" db="EMBL/GenBank/DDBJ databases">
        <authorList>
            <person name="Nowell W R."/>
        </authorList>
    </citation>
    <scope>NUCLEOTIDE SEQUENCE</scope>
</reference>
<proteinExistence type="predicted"/>
<comment type="caution">
    <text evidence="3">The sequence shown here is derived from an EMBL/GenBank/DDBJ whole genome shotgun (WGS) entry which is preliminary data.</text>
</comment>
<dbReference type="Proteomes" id="UP000663874">
    <property type="component" value="Unassembled WGS sequence"/>
</dbReference>
<dbReference type="Proteomes" id="UP000663854">
    <property type="component" value="Unassembled WGS sequence"/>
</dbReference>
<evidence type="ECO:0000313" key="5">
    <source>
        <dbReference type="Proteomes" id="UP000663870"/>
    </source>
</evidence>
<organism evidence="3 5">
    <name type="scientific">Rotaria sordida</name>
    <dbReference type="NCBI Taxonomy" id="392033"/>
    <lineage>
        <taxon>Eukaryota</taxon>
        <taxon>Metazoa</taxon>
        <taxon>Spiralia</taxon>
        <taxon>Gnathifera</taxon>
        <taxon>Rotifera</taxon>
        <taxon>Eurotatoria</taxon>
        <taxon>Bdelloidea</taxon>
        <taxon>Philodinida</taxon>
        <taxon>Philodinidae</taxon>
        <taxon>Rotaria</taxon>
    </lineage>
</organism>
<accession>A0A814QBX2</accession>
<dbReference type="InterPro" id="IPR032675">
    <property type="entry name" value="LRR_dom_sf"/>
</dbReference>
<dbReference type="EMBL" id="CAJNOU010000075">
    <property type="protein sequence ID" value="CAF0849600.1"/>
    <property type="molecule type" value="Genomic_DNA"/>
</dbReference>
<dbReference type="InterPro" id="IPR001611">
    <property type="entry name" value="Leu-rich_rpt"/>
</dbReference>
<dbReference type="EMBL" id="CAJNOH010000360">
    <property type="protein sequence ID" value="CAF1013749.1"/>
    <property type="molecule type" value="Genomic_DNA"/>
</dbReference>
<evidence type="ECO:0000313" key="4">
    <source>
        <dbReference type="EMBL" id="CAF4017626.1"/>
    </source>
</evidence>
<keyword evidence="5" id="KW-1185">Reference proteome</keyword>
<dbReference type="Proteomes" id="UP000663870">
    <property type="component" value="Unassembled WGS sequence"/>
</dbReference>
<dbReference type="EMBL" id="CAJNOL010000561">
    <property type="protein sequence ID" value="CAF1116610.1"/>
    <property type="molecule type" value="Genomic_DNA"/>
</dbReference>
<name>A0A814QBX2_9BILA</name>
<sequence>MIANQLSTLSLTLSTDLPNLQIRNLARNNFKGNIFQSSLIYLRELYLSNNFLVSIDGIGEYKSIQSIRIKL</sequence>
<evidence type="ECO:0000313" key="1">
    <source>
        <dbReference type="EMBL" id="CAF0849600.1"/>
    </source>
</evidence>
<dbReference type="SUPFAM" id="SSF52075">
    <property type="entry name" value="Outer arm dynein light chain 1"/>
    <property type="match status" value="1"/>
</dbReference>
<dbReference type="PROSITE" id="PS51450">
    <property type="entry name" value="LRR"/>
    <property type="match status" value="1"/>
</dbReference>
<dbReference type="EMBL" id="CAJOBE010006799">
    <property type="protein sequence ID" value="CAF4017626.1"/>
    <property type="molecule type" value="Genomic_DNA"/>
</dbReference>
<evidence type="ECO:0000313" key="3">
    <source>
        <dbReference type="EMBL" id="CAF1116610.1"/>
    </source>
</evidence>
<dbReference type="Gene3D" id="3.80.10.10">
    <property type="entry name" value="Ribonuclease Inhibitor"/>
    <property type="match status" value="1"/>
</dbReference>
<evidence type="ECO:0000313" key="2">
    <source>
        <dbReference type="EMBL" id="CAF1013749.1"/>
    </source>
</evidence>
<gene>
    <name evidence="4" type="ORF">FNK824_LOCUS26875</name>
    <name evidence="3" type="ORF">JXQ802_LOCUS19980</name>
    <name evidence="2" type="ORF">PYM288_LOCUS15246</name>
    <name evidence="1" type="ORF">SEV965_LOCUS3031</name>
</gene>
<dbReference type="Proteomes" id="UP000663889">
    <property type="component" value="Unassembled WGS sequence"/>
</dbReference>